<evidence type="ECO:0000313" key="3">
    <source>
        <dbReference type="WBParaSite" id="SSLN_0001227901-mRNA-1"/>
    </source>
</evidence>
<evidence type="ECO:0000313" key="2">
    <source>
        <dbReference type="Proteomes" id="UP000275846"/>
    </source>
</evidence>
<dbReference type="Proteomes" id="UP000275846">
    <property type="component" value="Unassembled WGS sequence"/>
</dbReference>
<proteinExistence type="predicted"/>
<name>A0A183T5T1_SCHSO</name>
<dbReference type="EMBL" id="UYSU01036832">
    <property type="protein sequence ID" value="VDL98214.1"/>
    <property type="molecule type" value="Genomic_DNA"/>
</dbReference>
<accession>A0A183T5T1</accession>
<organism evidence="3">
    <name type="scientific">Schistocephalus solidus</name>
    <name type="common">Tapeworm</name>
    <dbReference type="NCBI Taxonomy" id="70667"/>
    <lineage>
        <taxon>Eukaryota</taxon>
        <taxon>Metazoa</taxon>
        <taxon>Spiralia</taxon>
        <taxon>Lophotrochozoa</taxon>
        <taxon>Platyhelminthes</taxon>
        <taxon>Cestoda</taxon>
        <taxon>Eucestoda</taxon>
        <taxon>Diphyllobothriidea</taxon>
        <taxon>Diphyllobothriidae</taxon>
        <taxon>Schistocephalus</taxon>
    </lineage>
</organism>
<protein>
    <submittedName>
        <fullName evidence="3">DDE Tnp4 domain-containing protein</fullName>
    </submittedName>
</protein>
<evidence type="ECO:0000313" key="1">
    <source>
        <dbReference type="EMBL" id="VDL98214.1"/>
    </source>
</evidence>
<reference evidence="1 2" key="2">
    <citation type="submission" date="2018-11" db="EMBL/GenBank/DDBJ databases">
        <authorList>
            <consortium name="Pathogen Informatics"/>
        </authorList>
    </citation>
    <scope>NUCLEOTIDE SEQUENCE [LARGE SCALE GENOMIC DNA]</scope>
    <source>
        <strain evidence="1 2">NST_G2</strain>
    </source>
</reference>
<keyword evidence="2" id="KW-1185">Reference proteome</keyword>
<reference evidence="3" key="1">
    <citation type="submission" date="2016-06" db="UniProtKB">
        <authorList>
            <consortium name="WormBaseParasite"/>
        </authorList>
    </citation>
    <scope>IDENTIFICATION</scope>
</reference>
<gene>
    <name evidence="1" type="ORF">SSLN_LOCUS11829</name>
</gene>
<dbReference type="WBParaSite" id="SSLN_0001227901-mRNA-1">
    <property type="protein sequence ID" value="SSLN_0001227901-mRNA-1"/>
    <property type="gene ID" value="SSLN_0001227901"/>
</dbReference>
<sequence length="121" mass="14046">MPNLLDRRKTGYFVDFFNARVHRRKKEPICGVLLFGNGYYDSVQRLILHVASTINVHLDVWSEYFTLRQADNFHRVVEKGEYYAGSLPGKIPPIYGPTYNYWILSCYSTPLVDIKGHCAWG</sequence>
<dbReference type="AlphaFoldDB" id="A0A183T5T1"/>